<organism evidence="1 2">
    <name type="scientific">Thelephora ganbajun</name>
    <name type="common">Ganba fungus</name>
    <dbReference type="NCBI Taxonomy" id="370292"/>
    <lineage>
        <taxon>Eukaryota</taxon>
        <taxon>Fungi</taxon>
        <taxon>Dikarya</taxon>
        <taxon>Basidiomycota</taxon>
        <taxon>Agaricomycotina</taxon>
        <taxon>Agaricomycetes</taxon>
        <taxon>Thelephorales</taxon>
        <taxon>Thelephoraceae</taxon>
        <taxon>Thelephora</taxon>
    </lineage>
</organism>
<comment type="caution">
    <text evidence="1">The sequence shown here is derived from an EMBL/GenBank/DDBJ whole genome shotgun (WGS) entry which is preliminary data.</text>
</comment>
<keyword evidence="1" id="KW-0436">Ligase</keyword>
<accession>A0ACB6Z794</accession>
<dbReference type="Proteomes" id="UP000886501">
    <property type="component" value="Unassembled WGS sequence"/>
</dbReference>
<proteinExistence type="predicted"/>
<evidence type="ECO:0000313" key="2">
    <source>
        <dbReference type="Proteomes" id="UP000886501"/>
    </source>
</evidence>
<sequence length="594" mass="65397">MSSKIPNSSLVTTMSSPTGAGSLDIPDNLTIPQFFNASHVSRPSFSNDSPCFIEEHTGKTLSFAELRSQSLKLANAIHLKWNTGERDVVALIGPNHVDSIVVTWAVLRLGGIIFSADPAFSTIPELVENLRDTDTDLIVVHPDFLDRIASVAEAAGIPPHRILLLDNPKSSSGGISYPVLRDFVSDFKDSHEHFTERRLTGGSAISKPAFYVISHGLSGMPKILSVSHHSIIANIIQKSTHFNESPSGIFSPGQVSLGVLPVAYLYGLSNILFAMYHGVTTVIVQKFDFRSLFQTIVKYQITHLFLVPSQVVLVCKNPLAKKYDMRHVKYCLLGAQVFPLELVGDLARVFPNCTLGQAYGLSEMSTAVAITPASQQGMPKSASVGRFLPGIDYRIVATDGKPTKPGEAGELWVSGPSRAIGYLDDKQATRKVFLENGWVRTGDKVTVSEDGDLFLVARQKSVFKVRGFQVSGDELESLIRNHPDVDEVCVLGVPDPYSGEVPVALVVLADEAKERAARDDNERKNITISILKAGPATIRELITWKANFFGLALLFLLSLARSRQQAKLQVDRWRRPHRKIVPHHRRWKNRPRVT</sequence>
<protein>
    <submittedName>
        <fullName evidence="1">Amp dependent CoA ligase</fullName>
    </submittedName>
</protein>
<keyword evidence="2" id="KW-1185">Reference proteome</keyword>
<reference evidence="1" key="2">
    <citation type="journal article" date="2020" name="Nat. Commun.">
        <title>Large-scale genome sequencing of mycorrhizal fungi provides insights into the early evolution of symbiotic traits.</title>
        <authorList>
            <person name="Miyauchi S."/>
            <person name="Kiss E."/>
            <person name="Kuo A."/>
            <person name="Drula E."/>
            <person name="Kohler A."/>
            <person name="Sanchez-Garcia M."/>
            <person name="Morin E."/>
            <person name="Andreopoulos B."/>
            <person name="Barry K.W."/>
            <person name="Bonito G."/>
            <person name="Buee M."/>
            <person name="Carver A."/>
            <person name="Chen C."/>
            <person name="Cichocki N."/>
            <person name="Clum A."/>
            <person name="Culley D."/>
            <person name="Crous P.W."/>
            <person name="Fauchery L."/>
            <person name="Girlanda M."/>
            <person name="Hayes R.D."/>
            <person name="Keri Z."/>
            <person name="LaButti K."/>
            <person name="Lipzen A."/>
            <person name="Lombard V."/>
            <person name="Magnuson J."/>
            <person name="Maillard F."/>
            <person name="Murat C."/>
            <person name="Nolan M."/>
            <person name="Ohm R.A."/>
            <person name="Pangilinan J."/>
            <person name="Pereira M.F."/>
            <person name="Perotto S."/>
            <person name="Peter M."/>
            <person name="Pfister S."/>
            <person name="Riley R."/>
            <person name="Sitrit Y."/>
            <person name="Stielow J.B."/>
            <person name="Szollosi G."/>
            <person name="Zifcakova L."/>
            <person name="Stursova M."/>
            <person name="Spatafora J.W."/>
            <person name="Tedersoo L."/>
            <person name="Vaario L.M."/>
            <person name="Yamada A."/>
            <person name="Yan M."/>
            <person name="Wang P."/>
            <person name="Xu J."/>
            <person name="Bruns T."/>
            <person name="Baldrian P."/>
            <person name="Vilgalys R."/>
            <person name="Dunand C."/>
            <person name="Henrissat B."/>
            <person name="Grigoriev I.V."/>
            <person name="Hibbett D."/>
            <person name="Nagy L.G."/>
            <person name="Martin F.M."/>
        </authorList>
    </citation>
    <scope>NUCLEOTIDE SEQUENCE</scope>
    <source>
        <strain evidence="1">P2</strain>
    </source>
</reference>
<reference evidence="1" key="1">
    <citation type="submission" date="2019-10" db="EMBL/GenBank/DDBJ databases">
        <authorList>
            <consortium name="DOE Joint Genome Institute"/>
            <person name="Kuo A."/>
            <person name="Miyauchi S."/>
            <person name="Kiss E."/>
            <person name="Drula E."/>
            <person name="Kohler A."/>
            <person name="Sanchez-Garcia M."/>
            <person name="Andreopoulos B."/>
            <person name="Barry K.W."/>
            <person name="Bonito G."/>
            <person name="Buee M."/>
            <person name="Carver A."/>
            <person name="Chen C."/>
            <person name="Cichocki N."/>
            <person name="Clum A."/>
            <person name="Culley D."/>
            <person name="Crous P.W."/>
            <person name="Fauchery L."/>
            <person name="Girlanda M."/>
            <person name="Hayes R."/>
            <person name="Keri Z."/>
            <person name="Labutti K."/>
            <person name="Lipzen A."/>
            <person name="Lombard V."/>
            <person name="Magnuson J."/>
            <person name="Maillard F."/>
            <person name="Morin E."/>
            <person name="Murat C."/>
            <person name="Nolan M."/>
            <person name="Ohm R."/>
            <person name="Pangilinan J."/>
            <person name="Pereira M."/>
            <person name="Perotto S."/>
            <person name="Peter M."/>
            <person name="Riley R."/>
            <person name="Sitrit Y."/>
            <person name="Stielow B."/>
            <person name="Szollosi G."/>
            <person name="Zifcakova L."/>
            <person name="Stursova M."/>
            <person name="Spatafora J.W."/>
            <person name="Tedersoo L."/>
            <person name="Vaario L.-M."/>
            <person name="Yamada A."/>
            <person name="Yan M."/>
            <person name="Wang P."/>
            <person name="Xu J."/>
            <person name="Bruns T."/>
            <person name="Baldrian P."/>
            <person name="Vilgalys R."/>
            <person name="Henrissat B."/>
            <person name="Grigoriev I.V."/>
            <person name="Hibbett D."/>
            <person name="Nagy L.G."/>
            <person name="Martin F.M."/>
        </authorList>
    </citation>
    <scope>NUCLEOTIDE SEQUENCE</scope>
    <source>
        <strain evidence="1">P2</strain>
    </source>
</reference>
<name>A0ACB6Z794_THEGA</name>
<gene>
    <name evidence="1" type="ORF">BDM02DRAFT_3173089</name>
</gene>
<dbReference type="EMBL" id="MU118090">
    <property type="protein sequence ID" value="KAF9645432.1"/>
    <property type="molecule type" value="Genomic_DNA"/>
</dbReference>
<evidence type="ECO:0000313" key="1">
    <source>
        <dbReference type="EMBL" id="KAF9645432.1"/>
    </source>
</evidence>